<organism evidence="3 4">
    <name type="scientific">Canariomyces notabilis</name>
    <dbReference type="NCBI Taxonomy" id="2074819"/>
    <lineage>
        <taxon>Eukaryota</taxon>
        <taxon>Fungi</taxon>
        <taxon>Dikarya</taxon>
        <taxon>Ascomycota</taxon>
        <taxon>Pezizomycotina</taxon>
        <taxon>Sordariomycetes</taxon>
        <taxon>Sordariomycetidae</taxon>
        <taxon>Sordariales</taxon>
        <taxon>Chaetomiaceae</taxon>
        <taxon>Canariomyces</taxon>
    </lineage>
</organism>
<feature type="region of interest" description="Disordered" evidence="1">
    <location>
        <begin position="518"/>
        <end position="540"/>
    </location>
</feature>
<dbReference type="Pfam" id="PF04646">
    <property type="entry name" value="DUF604"/>
    <property type="match status" value="1"/>
</dbReference>
<name>A0AAN6TDZ8_9PEZI</name>
<accession>A0AAN6TDZ8</accession>
<reference evidence="3" key="1">
    <citation type="journal article" date="2023" name="Mol. Phylogenet. Evol.">
        <title>Genome-scale phylogeny and comparative genomics of the fungal order Sordariales.</title>
        <authorList>
            <person name="Hensen N."/>
            <person name="Bonometti L."/>
            <person name="Westerberg I."/>
            <person name="Brannstrom I.O."/>
            <person name="Guillou S."/>
            <person name="Cros-Aarteil S."/>
            <person name="Calhoun S."/>
            <person name="Haridas S."/>
            <person name="Kuo A."/>
            <person name="Mondo S."/>
            <person name="Pangilinan J."/>
            <person name="Riley R."/>
            <person name="LaButti K."/>
            <person name="Andreopoulos B."/>
            <person name="Lipzen A."/>
            <person name="Chen C."/>
            <person name="Yan M."/>
            <person name="Daum C."/>
            <person name="Ng V."/>
            <person name="Clum A."/>
            <person name="Steindorff A."/>
            <person name="Ohm R.A."/>
            <person name="Martin F."/>
            <person name="Silar P."/>
            <person name="Natvig D.O."/>
            <person name="Lalanne C."/>
            <person name="Gautier V."/>
            <person name="Ament-Velasquez S.L."/>
            <person name="Kruys A."/>
            <person name="Hutchinson M.I."/>
            <person name="Powell A.J."/>
            <person name="Barry K."/>
            <person name="Miller A.N."/>
            <person name="Grigoriev I.V."/>
            <person name="Debuchy R."/>
            <person name="Gladieux P."/>
            <person name="Hiltunen Thoren M."/>
            <person name="Johannesson H."/>
        </authorList>
    </citation>
    <scope>NUCLEOTIDE SEQUENCE</scope>
    <source>
        <strain evidence="3">CBS 508.74</strain>
    </source>
</reference>
<dbReference type="RefSeq" id="XP_064669930.1">
    <property type="nucleotide sequence ID" value="XM_064817725.1"/>
</dbReference>
<dbReference type="EMBL" id="MU853342">
    <property type="protein sequence ID" value="KAK4112360.1"/>
    <property type="molecule type" value="Genomic_DNA"/>
</dbReference>
<proteinExistence type="predicted"/>
<dbReference type="AlphaFoldDB" id="A0AAN6TDZ8"/>
<dbReference type="PANTHER" id="PTHR10811">
    <property type="entry name" value="FRINGE-RELATED"/>
    <property type="match status" value="1"/>
</dbReference>
<feature type="signal peptide" evidence="2">
    <location>
        <begin position="1"/>
        <end position="26"/>
    </location>
</feature>
<dbReference type="Gene3D" id="3.90.550.50">
    <property type="match status" value="1"/>
</dbReference>
<feature type="compositionally biased region" description="Basic and acidic residues" evidence="1">
    <location>
        <begin position="523"/>
        <end position="534"/>
    </location>
</feature>
<sequence>MLVHSCSPRVFLVLVALLLAASLLTAFRRQSGLGAARPLYPYLGSEQGKALGHGQHSDDTTRNTPLLNTVGEVTEKCSNPELDLLRRPDLGLTESILYTRRCIKAIPGKSDRDVVSNITGPLITGTTAFNLTADCSTVRLPRCEQLTLHVPPPYPQAQYRHLLFGVASSYERIRSSLPVFAHWIAGTGARLVLVVSDAELPQTEPLNLSALQEEYHNAGIQAIIIPPTIREAIPHKDADHAQSAHHPAPVEQLHFLLIRDMLAVATQETQWLGILDDDTFFPALYPLDQELRRHDHTRPTWLGTLADSFSSIRVWGYMAYGGAGIFLSVPLARQLEPHLEACIRETTGVVGGDGMLRDCIYAHTTTKLTLIEGLYQHDIMGDPSGFFESGRRALSLHHWKSWYHAPVAAMATITRLCGACFLQRFRFTGDDTLLANGYSITQYSPPGLLDTLDLSRVEGTWEHAFDDDDHDKDKDNDSNSNSSDFDFVYGPLRKALSEREKKSWRLVTAAPVVTAAAAGGGADNRDGHDHDHGKASNPKKLRQLYVHRARRGGEREPVDEVIELVWEV</sequence>
<gene>
    <name evidence="3" type="ORF">N656DRAFT_798166</name>
</gene>
<evidence type="ECO:0000256" key="2">
    <source>
        <dbReference type="SAM" id="SignalP"/>
    </source>
</evidence>
<dbReference type="Proteomes" id="UP001302812">
    <property type="component" value="Unassembled WGS sequence"/>
</dbReference>
<keyword evidence="2" id="KW-0732">Signal</keyword>
<reference evidence="3" key="2">
    <citation type="submission" date="2023-05" db="EMBL/GenBank/DDBJ databases">
        <authorList>
            <consortium name="Lawrence Berkeley National Laboratory"/>
            <person name="Steindorff A."/>
            <person name="Hensen N."/>
            <person name="Bonometti L."/>
            <person name="Westerberg I."/>
            <person name="Brannstrom I.O."/>
            <person name="Guillou S."/>
            <person name="Cros-Aarteil S."/>
            <person name="Calhoun S."/>
            <person name="Haridas S."/>
            <person name="Kuo A."/>
            <person name="Mondo S."/>
            <person name="Pangilinan J."/>
            <person name="Riley R."/>
            <person name="Labutti K."/>
            <person name="Andreopoulos B."/>
            <person name="Lipzen A."/>
            <person name="Chen C."/>
            <person name="Yanf M."/>
            <person name="Daum C."/>
            <person name="Ng V."/>
            <person name="Clum A."/>
            <person name="Ohm R."/>
            <person name="Martin F."/>
            <person name="Silar P."/>
            <person name="Natvig D."/>
            <person name="Lalanne C."/>
            <person name="Gautier V."/>
            <person name="Ament-Velasquez S.L."/>
            <person name="Kruys A."/>
            <person name="Hutchinson M.I."/>
            <person name="Powell A.J."/>
            <person name="Barry K."/>
            <person name="Miller A.N."/>
            <person name="Grigoriev I.V."/>
            <person name="Debuchy R."/>
            <person name="Gladieux P."/>
            <person name="Thoren M.H."/>
            <person name="Johannesson H."/>
        </authorList>
    </citation>
    <scope>NUCLEOTIDE SEQUENCE</scope>
    <source>
        <strain evidence="3">CBS 508.74</strain>
    </source>
</reference>
<feature type="chain" id="PRO_5042986139" evidence="2">
    <location>
        <begin position="27"/>
        <end position="568"/>
    </location>
</feature>
<dbReference type="InterPro" id="IPR006740">
    <property type="entry name" value="DUF604"/>
</dbReference>
<keyword evidence="4" id="KW-1185">Reference proteome</keyword>
<comment type="caution">
    <text evidence="3">The sequence shown here is derived from an EMBL/GenBank/DDBJ whole genome shotgun (WGS) entry which is preliminary data.</text>
</comment>
<evidence type="ECO:0000256" key="1">
    <source>
        <dbReference type="SAM" id="MobiDB-lite"/>
    </source>
</evidence>
<protein>
    <submittedName>
        <fullName evidence="3">Glycosyltransferase family 31 protein</fullName>
    </submittedName>
</protein>
<evidence type="ECO:0000313" key="3">
    <source>
        <dbReference type="EMBL" id="KAK4112360.1"/>
    </source>
</evidence>
<evidence type="ECO:0000313" key="4">
    <source>
        <dbReference type="Proteomes" id="UP001302812"/>
    </source>
</evidence>
<dbReference type="GeneID" id="89941850"/>